<dbReference type="PANTHER" id="PTHR43096">
    <property type="entry name" value="DNAJ HOMOLOG 1, MITOCHONDRIAL-RELATED"/>
    <property type="match status" value="1"/>
</dbReference>
<organism evidence="18 19">
    <name type="scientific">Candidatus Auribacter fodinae</name>
    <dbReference type="NCBI Taxonomy" id="2093366"/>
    <lineage>
        <taxon>Bacteria</taxon>
        <taxon>Pseudomonadati</taxon>
        <taxon>Candidatus Auribacterota</taxon>
        <taxon>Candidatus Auribacteria</taxon>
        <taxon>Candidatus Auribacterales</taxon>
        <taxon>Candidatus Auribacteraceae</taxon>
        <taxon>Candidatus Auribacter</taxon>
    </lineage>
</organism>
<evidence type="ECO:0000256" key="7">
    <source>
        <dbReference type="ARBA" id="ARBA00022771"/>
    </source>
</evidence>
<evidence type="ECO:0000256" key="12">
    <source>
        <dbReference type="ARBA" id="ARBA00061004"/>
    </source>
</evidence>
<dbReference type="GO" id="GO:0042026">
    <property type="term" value="P:protein refolding"/>
    <property type="evidence" value="ECO:0007669"/>
    <property type="project" value="TreeGrafter"/>
</dbReference>
<keyword evidence="10 14" id="KW-0143">Chaperone</keyword>
<dbReference type="Gene3D" id="1.10.287.110">
    <property type="entry name" value="DnaJ domain"/>
    <property type="match status" value="1"/>
</dbReference>
<dbReference type="Gene3D" id="2.60.260.20">
    <property type="entry name" value="Urease metallochaperone UreE, N-terminal domain"/>
    <property type="match status" value="2"/>
</dbReference>
<keyword evidence="8 14" id="KW-0862">Zinc</keyword>
<comment type="function">
    <text evidence="11 14">Participates actively in the response to hyperosmotic and heat shock by preventing the aggregation of stress-denatured proteins and by disaggregating proteins, also in an autonomous, DnaK-independent fashion. Unfolded proteins bind initially to DnaJ; upon interaction with the DnaJ-bound protein, DnaK hydrolyzes its bound ATP, resulting in the formation of a stable complex. GrpE releases ADP from DnaK; ATP binding to DnaK triggers the release of the substrate protein, thus completing the reaction cycle. Several rounds of ATP-dependent interactions between DnaJ, DnaK and GrpE are required for fully efficient folding. Also involved, together with DnaK and GrpE, in the DNA replication of plasmids through activation of initiation proteins.</text>
</comment>
<dbReference type="InterPro" id="IPR008971">
    <property type="entry name" value="HSP40/DnaJ_pept-bd"/>
</dbReference>
<dbReference type="PRINTS" id="PR00625">
    <property type="entry name" value="JDOMAIN"/>
</dbReference>
<comment type="domain">
    <text evidence="14">The J domain is necessary and sufficient to stimulate DnaK ATPase activity. Zinc center 1 plays an important role in the autonomous, DnaK-independent chaperone activity of DnaJ. Zinc center 2 is essential for interaction with DnaK and for DnaJ activity.</text>
</comment>
<dbReference type="FunFam" id="2.10.230.10:FF:000002">
    <property type="entry name" value="Molecular chaperone DnaJ"/>
    <property type="match status" value="1"/>
</dbReference>
<evidence type="ECO:0000256" key="9">
    <source>
        <dbReference type="ARBA" id="ARBA00023016"/>
    </source>
</evidence>
<keyword evidence="5 14" id="KW-0479">Metal-binding</keyword>
<evidence type="ECO:0000259" key="16">
    <source>
        <dbReference type="PROSITE" id="PS50076"/>
    </source>
</evidence>
<evidence type="ECO:0000256" key="10">
    <source>
        <dbReference type="ARBA" id="ARBA00023186"/>
    </source>
</evidence>
<keyword evidence="9 14" id="KW-0346">Stress response</keyword>
<dbReference type="PROSITE" id="PS51188">
    <property type="entry name" value="ZF_CR"/>
    <property type="match status" value="1"/>
</dbReference>
<dbReference type="PANTHER" id="PTHR43096:SF48">
    <property type="entry name" value="CHAPERONE PROTEIN DNAJ"/>
    <property type="match status" value="1"/>
</dbReference>
<keyword evidence="3 14" id="KW-0963">Cytoplasm</keyword>
<dbReference type="CDD" id="cd10747">
    <property type="entry name" value="DnaJ_C"/>
    <property type="match status" value="1"/>
</dbReference>
<comment type="subcellular location">
    <subcellularLocation>
        <location evidence="1 14">Cytoplasm</location>
    </subcellularLocation>
</comment>
<dbReference type="InterPro" id="IPR036869">
    <property type="entry name" value="J_dom_sf"/>
</dbReference>
<name>A0A3A4R053_9BACT</name>
<keyword evidence="6 14" id="KW-0677">Repeat</keyword>
<sequence length="381" mass="42100">MSKRDYYEVLGVAKTASEEEIKKAYRRLALKYHPDKNPGDKEAEENFKEAAEAYEILSTPEKKKMYDQYGHEGLSSQFGQSGFQWSDFSHAADFEDILGDLFGGGIFGDLFGSRRGGGRGRQRVYRGNDLSYSLKIDFIEAAQGKNQEIKFKKQCRCESCNGTGAAAGSSETTCHQCGGTGQMRLSQGFFTINRTCETCKGSGKIIKNPCASCSGTGLVLKEKRLNIKIPAGIEDGAKLKLVNEGEDGPHGGPPGSLYITVFVKKHDFFIRDRNDIICEVPISFPKAALGGEVEVPTLDGKVKLKIPAGTQSGKVFRIKGKGFPDLHGYGHGDQHIRIVVEVPTKLNREQEDLLHKFAEISAEDEYPMIKSFFNKVKNLFQ</sequence>
<feature type="repeat" description="CXXCXGXG motif" evidence="14">
    <location>
        <begin position="174"/>
        <end position="181"/>
    </location>
</feature>
<evidence type="ECO:0000256" key="4">
    <source>
        <dbReference type="ARBA" id="ARBA00022705"/>
    </source>
</evidence>
<evidence type="ECO:0000256" key="8">
    <source>
        <dbReference type="ARBA" id="ARBA00022833"/>
    </source>
</evidence>
<feature type="repeat" description="CXXCXGXG motif" evidence="14">
    <location>
        <begin position="196"/>
        <end position="203"/>
    </location>
</feature>
<comment type="cofactor">
    <cofactor evidence="14">
        <name>Zn(2+)</name>
        <dbReference type="ChEBI" id="CHEBI:29105"/>
    </cofactor>
    <text evidence="14">Binds 2 Zn(2+) ions per monomer.</text>
</comment>
<evidence type="ECO:0000256" key="6">
    <source>
        <dbReference type="ARBA" id="ARBA00022737"/>
    </source>
</evidence>
<protein>
    <recommendedName>
        <fullName evidence="13 14">Chaperone protein DnaJ</fullName>
    </recommendedName>
</protein>
<dbReference type="AlphaFoldDB" id="A0A3A4R053"/>
<accession>A0A3A4R053</accession>
<dbReference type="Pfam" id="PF00226">
    <property type="entry name" value="DnaJ"/>
    <property type="match status" value="1"/>
</dbReference>
<gene>
    <name evidence="14 18" type="primary">dnaJ</name>
    <name evidence="18" type="ORF">C4541_05655</name>
</gene>
<reference evidence="18 19" key="1">
    <citation type="journal article" date="2017" name="ISME J.">
        <title>Energy and carbon metabolisms in a deep terrestrial subsurface fluid microbial community.</title>
        <authorList>
            <person name="Momper L."/>
            <person name="Jungbluth S.P."/>
            <person name="Lee M.D."/>
            <person name="Amend J.P."/>
        </authorList>
    </citation>
    <scope>NUCLEOTIDE SEQUENCE [LARGE SCALE GENOMIC DNA]</scope>
    <source>
        <strain evidence="18">SURF_26</strain>
    </source>
</reference>
<dbReference type="SUPFAM" id="SSF49493">
    <property type="entry name" value="HSP40/DnaJ peptide-binding domain"/>
    <property type="match status" value="2"/>
</dbReference>
<evidence type="ECO:0000256" key="3">
    <source>
        <dbReference type="ARBA" id="ARBA00022490"/>
    </source>
</evidence>
<evidence type="ECO:0000256" key="11">
    <source>
        <dbReference type="ARBA" id="ARBA00053423"/>
    </source>
</evidence>
<dbReference type="InterPro" id="IPR001623">
    <property type="entry name" value="DnaJ_domain"/>
</dbReference>
<dbReference type="PROSITE" id="PS50076">
    <property type="entry name" value="DNAJ_2"/>
    <property type="match status" value="1"/>
</dbReference>
<dbReference type="NCBIfam" id="TIGR02349">
    <property type="entry name" value="DnaJ_bact"/>
    <property type="match status" value="1"/>
</dbReference>
<evidence type="ECO:0000256" key="1">
    <source>
        <dbReference type="ARBA" id="ARBA00004496"/>
    </source>
</evidence>
<dbReference type="Pfam" id="PF01556">
    <property type="entry name" value="DnaJ_C"/>
    <property type="match status" value="1"/>
</dbReference>
<evidence type="ECO:0000313" key="19">
    <source>
        <dbReference type="Proteomes" id="UP000266426"/>
    </source>
</evidence>
<dbReference type="SMART" id="SM00271">
    <property type="entry name" value="DnaJ"/>
    <property type="match status" value="1"/>
</dbReference>
<dbReference type="Proteomes" id="UP000266426">
    <property type="component" value="Unassembled WGS sequence"/>
</dbReference>
<feature type="binding site" evidence="14">
    <location>
        <position position="160"/>
    </location>
    <ligand>
        <name>Zn(2+)</name>
        <dbReference type="ChEBI" id="CHEBI:29105"/>
        <label>1</label>
    </ligand>
</feature>
<evidence type="ECO:0000256" key="13">
    <source>
        <dbReference type="ARBA" id="ARBA00067609"/>
    </source>
</evidence>
<evidence type="ECO:0000256" key="15">
    <source>
        <dbReference type="PROSITE-ProRule" id="PRU00546"/>
    </source>
</evidence>
<dbReference type="CDD" id="cd06257">
    <property type="entry name" value="DnaJ"/>
    <property type="match status" value="1"/>
</dbReference>
<feature type="domain" description="CR-type" evidence="17">
    <location>
        <begin position="144"/>
        <end position="222"/>
    </location>
</feature>
<dbReference type="HAMAP" id="MF_01152">
    <property type="entry name" value="DnaJ"/>
    <property type="match status" value="1"/>
</dbReference>
<evidence type="ECO:0000256" key="5">
    <source>
        <dbReference type="ARBA" id="ARBA00022723"/>
    </source>
</evidence>
<feature type="binding site" evidence="14">
    <location>
        <position position="174"/>
    </location>
    <ligand>
        <name>Zn(2+)</name>
        <dbReference type="ChEBI" id="CHEBI:29105"/>
        <label>2</label>
    </ligand>
</feature>
<feature type="binding site" evidence="14">
    <location>
        <position position="213"/>
    </location>
    <ligand>
        <name>Zn(2+)</name>
        <dbReference type="ChEBI" id="CHEBI:29105"/>
        <label>1</label>
    </ligand>
</feature>
<dbReference type="EMBL" id="QZJZ01000047">
    <property type="protein sequence ID" value="RJP59510.1"/>
    <property type="molecule type" value="Genomic_DNA"/>
</dbReference>
<evidence type="ECO:0000313" key="18">
    <source>
        <dbReference type="EMBL" id="RJP59510.1"/>
    </source>
</evidence>
<comment type="caution">
    <text evidence="18">The sequence shown here is derived from an EMBL/GenBank/DDBJ whole genome shotgun (WGS) entry which is preliminary data.</text>
</comment>
<comment type="similarity">
    <text evidence="12 14">Belongs to the DnaJ family.</text>
</comment>
<feature type="domain" description="J" evidence="16">
    <location>
        <begin position="5"/>
        <end position="70"/>
    </location>
</feature>
<evidence type="ECO:0000256" key="14">
    <source>
        <dbReference type="HAMAP-Rule" id="MF_01152"/>
    </source>
</evidence>
<dbReference type="InterPro" id="IPR036410">
    <property type="entry name" value="HSP_DnaJ_Cys-rich_dom_sf"/>
</dbReference>
<feature type="binding site" evidence="14">
    <location>
        <position position="157"/>
    </location>
    <ligand>
        <name>Zn(2+)</name>
        <dbReference type="ChEBI" id="CHEBI:29105"/>
        <label>1</label>
    </ligand>
</feature>
<dbReference type="GO" id="GO:0005524">
    <property type="term" value="F:ATP binding"/>
    <property type="evidence" value="ECO:0007669"/>
    <property type="project" value="InterPro"/>
</dbReference>
<keyword evidence="7 14" id="KW-0863">Zinc-finger</keyword>
<dbReference type="GO" id="GO:0009408">
    <property type="term" value="P:response to heat"/>
    <property type="evidence" value="ECO:0007669"/>
    <property type="project" value="InterPro"/>
</dbReference>
<feature type="zinc finger region" description="CR-type" evidence="15">
    <location>
        <begin position="144"/>
        <end position="222"/>
    </location>
</feature>
<dbReference type="Gene3D" id="2.10.230.10">
    <property type="entry name" value="Heat shock protein DnaJ, cysteine-rich domain"/>
    <property type="match status" value="1"/>
</dbReference>
<dbReference type="FunFam" id="2.60.260.20:FF:000004">
    <property type="entry name" value="Molecular chaperone DnaJ"/>
    <property type="match status" value="1"/>
</dbReference>
<dbReference type="GO" id="GO:0031072">
    <property type="term" value="F:heat shock protein binding"/>
    <property type="evidence" value="ECO:0007669"/>
    <property type="project" value="InterPro"/>
</dbReference>
<feature type="binding site" evidence="14">
    <location>
        <position position="199"/>
    </location>
    <ligand>
        <name>Zn(2+)</name>
        <dbReference type="ChEBI" id="CHEBI:29105"/>
        <label>2</label>
    </ligand>
</feature>
<dbReference type="InterPro" id="IPR002939">
    <property type="entry name" value="DnaJ_C"/>
</dbReference>
<feature type="binding site" evidence="14">
    <location>
        <position position="177"/>
    </location>
    <ligand>
        <name>Zn(2+)</name>
        <dbReference type="ChEBI" id="CHEBI:29105"/>
        <label>2</label>
    </ligand>
</feature>
<dbReference type="NCBIfam" id="NF008035">
    <property type="entry name" value="PRK10767.1"/>
    <property type="match status" value="1"/>
</dbReference>
<dbReference type="FunFam" id="1.10.287.110:FF:000034">
    <property type="entry name" value="Chaperone protein DnaJ"/>
    <property type="match status" value="1"/>
</dbReference>
<keyword evidence="4 14" id="KW-0235">DNA replication</keyword>
<dbReference type="GO" id="GO:0005737">
    <property type="term" value="C:cytoplasm"/>
    <property type="evidence" value="ECO:0007669"/>
    <property type="project" value="UniProtKB-SubCell"/>
</dbReference>
<dbReference type="CDD" id="cd10719">
    <property type="entry name" value="DnaJ_zf"/>
    <property type="match status" value="1"/>
</dbReference>
<feature type="binding site" evidence="14">
    <location>
        <position position="210"/>
    </location>
    <ligand>
        <name>Zn(2+)</name>
        <dbReference type="ChEBI" id="CHEBI:29105"/>
        <label>1</label>
    </ligand>
</feature>
<dbReference type="SUPFAM" id="SSF46565">
    <property type="entry name" value="Chaperone J-domain"/>
    <property type="match status" value="1"/>
</dbReference>
<feature type="repeat" description="CXXCXGXG motif" evidence="14">
    <location>
        <begin position="210"/>
        <end position="217"/>
    </location>
</feature>
<proteinExistence type="inferred from homology"/>
<evidence type="ECO:0000256" key="2">
    <source>
        <dbReference type="ARBA" id="ARBA00011738"/>
    </source>
</evidence>
<dbReference type="GO" id="GO:0008270">
    <property type="term" value="F:zinc ion binding"/>
    <property type="evidence" value="ECO:0007669"/>
    <property type="project" value="UniProtKB-UniRule"/>
</dbReference>
<comment type="subunit">
    <text evidence="2 14">Homodimer.</text>
</comment>
<feature type="binding site" evidence="14">
    <location>
        <position position="196"/>
    </location>
    <ligand>
        <name>Zn(2+)</name>
        <dbReference type="ChEBI" id="CHEBI:29105"/>
        <label>2</label>
    </ligand>
</feature>
<dbReference type="GO" id="GO:0051082">
    <property type="term" value="F:unfolded protein binding"/>
    <property type="evidence" value="ECO:0007669"/>
    <property type="project" value="UniProtKB-UniRule"/>
</dbReference>
<dbReference type="GO" id="GO:0006260">
    <property type="term" value="P:DNA replication"/>
    <property type="evidence" value="ECO:0007669"/>
    <property type="project" value="UniProtKB-KW"/>
</dbReference>
<dbReference type="InterPro" id="IPR012724">
    <property type="entry name" value="DnaJ"/>
</dbReference>
<dbReference type="InterPro" id="IPR001305">
    <property type="entry name" value="HSP_DnaJ_Cys-rich_dom"/>
</dbReference>
<dbReference type="SUPFAM" id="SSF57938">
    <property type="entry name" value="DnaJ/Hsp40 cysteine-rich domain"/>
    <property type="match status" value="1"/>
</dbReference>
<feature type="repeat" description="CXXCXGXG motif" evidence="14">
    <location>
        <begin position="157"/>
        <end position="164"/>
    </location>
</feature>
<evidence type="ECO:0000259" key="17">
    <source>
        <dbReference type="PROSITE" id="PS51188"/>
    </source>
</evidence>
<dbReference type="Pfam" id="PF00684">
    <property type="entry name" value="DnaJ_CXXCXGXG"/>
    <property type="match status" value="1"/>
</dbReference>